<dbReference type="InterPro" id="IPR045540">
    <property type="entry name" value="YegS/DAGK_C"/>
</dbReference>
<accession>A0ABX2T1J2</accession>
<dbReference type="PANTHER" id="PTHR30492:SF0">
    <property type="entry name" value="METHYLGLYOXAL SYNTHASE"/>
    <property type="match status" value="1"/>
</dbReference>
<dbReference type="EMBL" id="JABFDB010000001">
    <property type="protein sequence ID" value="NYZ18084.1"/>
    <property type="molecule type" value="Genomic_DNA"/>
</dbReference>
<evidence type="ECO:0000313" key="3">
    <source>
        <dbReference type="Proteomes" id="UP000584642"/>
    </source>
</evidence>
<evidence type="ECO:0000313" key="2">
    <source>
        <dbReference type="EMBL" id="NYZ18084.1"/>
    </source>
</evidence>
<dbReference type="Proteomes" id="UP000584642">
    <property type="component" value="Unassembled WGS sequence"/>
</dbReference>
<reference evidence="2 3" key="1">
    <citation type="submission" date="2020-05" db="EMBL/GenBank/DDBJ databases">
        <title>Azospirillum oleiclasticum sp. nov, a nitrogen-fixing and heavy crude oil-emulsifying bacterium isolated from the crude oil of Yumen Oilfield.</title>
        <authorList>
            <person name="Wu D."/>
            <person name="Cai M."/>
            <person name="Zhang X."/>
        </authorList>
    </citation>
    <scope>NUCLEOTIDE SEQUENCE [LARGE SCALE GENOMIC DNA]</scope>
    <source>
        <strain evidence="2 3">ROY-1-1-2</strain>
    </source>
</reference>
<dbReference type="RefSeq" id="WP_180279860.1">
    <property type="nucleotide sequence ID" value="NZ_JABFDB010000001.1"/>
</dbReference>
<gene>
    <name evidence="2" type="ORF">HND93_00045</name>
</gene>
<evidence type="ECO:0000259" key="1">
    <source>
        <dbReference type="PROSITE" id="PS50146"/>
    </source>
</evidence>
<dbReference type="SMART" id="SM00046">
    <property type="entry name" value="DAGKc"/>
    <property type="match status" value="1"/>
</dbReference>
<proteinExistence type="predicted"/>
<name>A0ABX2T1J2_9PROT</name>
<protein>
    <submittedName>
        <fullName evidence="2">Lipid kinase</fullName>
    </submittedName>
</protein>
<sequence>MPAISPDPQPDTTARPSTRRRALLIVNGKARQGQSALDSVLEACEAAGVTVERAECGRREELGEAIRASAGSVDLAIIGGGDGTLNAAAGALAETGLPLAILPLGTANDLARTLGIPLDIEEAARVAVTGRIRRIDLGEVNGVPFFNVASIGLSVELARELTRDMKRRWGTLGYAIAAARVMKRMAPMRARIRIDGVAHRVKAVQIGVGNGRHYGGGMTVDEGASVDDGRLNVYSMDLRGWWEWPLLYPSFRAGRQGRWKNVHTWTCTEAEIVTRRPRPVNTDGELTTHTPARFRLLRRAVAVVCPAEEAEG</sequence>
<keyword evidence="2" id="KW-0418">Kinase</keyword>
<dbReference type="Gene3D" id="3.40.50.10330">
    <property type="entry name" value="Probable inorganic polyphosphate/atp-NAD kinase, domain 1"/>
    <property type="match status" value="1"/>
</dbReference>
<dbReference type="InterPro" id="IPR016064">
    <property type="entry name" value="NAD/diacylglycerol_kinase_sf"/>
</dbReference>
<dbReference type="Pfam" id="PF19279">
    <property type="entry name" value="YegS_C"/>
    <property type="match status" value="1"/>
</dbReference>
<dbReference type="GO" id="GO:0016301">
    <property type="term" value="F:kinase activity"/>
    <property type="evidence" value="ECO:0007669"/>
    <property type="project" value="UniProtKB-KW"/>
</dbReference>
<feature type="domain" description="DAGKc" evidence="1">
    <location>
        <begin position="17"/>
        <end position="144"/>
    </location>
</feature>
<dbReference type="InterPro" id="IPR004363">
    <property type="entry name" value="Methylgl_synth"/>
</dbReference>
<comment type="caution">
    <text evidence="2">The sequence shown here is derived from an EMBL/GenBank/DDBJ whole genome shotgun (WGS) entry which is preliminary data.</text>
</comment>
<dbReference type="InterPro" id="IPR005218">
    <property type="entry name" value="Diacylglycerol/lipid_kinase"/>
</dbReference>
<keyword evidence="3" id="KW-1185">Reference proteome</keyword>
<dbReference type="InterPro" id="IPR017438">
    <property type="entry name" value="ATP-NAD_kinase_N"/>
</dbReference>
<dbReference type="NCBIfam" id="NF009604">
    <property type="entry name" value="PRK13057.1"/>
    <property type="match status" value="1"/>
</dbReference>
<organism evidence="2 3">
    <name type="scientific">Azospirillum oleiclasticum</name>
    <dbReference type="NCBI Taxonomy" id="2735135"/>
    <lineage>
        <taxon>Bacteria</taxon>
        <taxon>Pseudomonadati</taxon>
        <taxon>Pseudomonadota</taxon>
        <taxon>Alphaproteobacteria</taxon>
        <taxon>Rhodospirillales</taxon>
        <taxon>Azospirillaceae</taxon>
        <taxon>Azospirillum</taxon>
    </lineage>
</organism>
<dbReference type="Pfam" id="PF00781">
    <property type="entry name" value="DAGK_cat"/>
    <property type="match status" value="1"/>
</dbReference>
<dbReference type="PANTHER" id="PTHR30492">
    <property type="entry name" value="METHYLGLYOXAL SYNTHASE"/>
    <property type="match status" value="1"/>
</dbReference>
<dbReference type="NCBIfam" id="TIGR00147">
    <property type="entry name" value="YegS/Rv2252/BmrU family lipid kinase"/>
    <property type="match status" value="1"/>
</dbReference>
<dbReference type="Gene3D" id="2.60.200.40">
    <property type="match status" value="1"/>
</dbReference>
<dbReference type="InterPro" id="IPR001206">
    <property type="entry name" value="Diacylglycerol_kinase_cat_dom"/>
</dbReference>
<dbReference type="PROSITE" id="PS50146">
    <property type="entry name" value="DAGK"/>
    <property type="match status" value="1"/>
</dbReference>
<keyword evidence="2" id="KW-0808">Transferase</keyword>
<dbReference type="SUPFAM" id="SSF111331">
    <property type="entry name" value="NAD kinase/diacylglycerol kinase-like"/>
    <property type="match status" value="1"/>
</dbReference>